<protein>
    <submittedName>
        <fullName evidence="1">Ddb1 and cul4 associated factor 17</fullName>
    </submittedName>
</protein>
<dbReference type="GeneTree" id="ENSGT00390000012728"/>
<dbReference type="OMA" id="IQEMNCC"/>
<evidence type="ECO:0000313" key="1">
    <source>
        <dbReference type="Ensembl" id="ENSTRUP00000045601.3"/>
    </source>
</evidence>
<reference evidence="1" key="3">
    <citation type="submission" date="2025-09" db="UniProtKB">
        <authorList>
            <consortium name="Ensembl"/>
        </authorList>
    </citation>
    <scope>IDENTIFICATION</scope>
</reference>
<dbReference type="GO" id="GO:0080008">
    <property type="term" value="C:Cul4-RING E3 ubiquitin ligase complex"/>
    <property type="evidence" value="ECO:0007669"/>
    <property type="project" value="TreeGrafter"/>
</dbReference>
<dbReference type="eggNOG" id="ENOG502QQ41">
    <property type="taxonomic scope" value="Eukaryota"/>
</dbReference>
<dbReference type="AlphaFoldDB" id="H2V8R2"/>
<accession>H2V8R2</accession>
<reference evidence="1" key="2">
    <citation type="submission" date="2025-08" db="UniProtKB">
        <authorList>
            <consortium name="Ensembl"/>
        </authorList>
    </citation>
    <scope>IDENTIFICATION</scope>
</reference>
<gene>
    <name evidence="1" type="primary">dcaf17</name>
</gene>
<proteinExistence type="predicted"/>
<dbReference type="SUPFAM" id="SSF50998">
    <property type="entry name" value="Quinoprotein alcohol dehydrogenase-like"/>
    <property type="match status" value="1"/>
</dbReference>
<dbReference type="InParanoid" id="H2V8R2"/>
<name>H2V8R2_TAKRU</name>
<reference evidence="1 2" key="1">
    <citation type="journal article" date="2011" name="Genome Biol. Evol.">
        <title>Integration of the genetic map and genome assembly of fugu facilitates insights into distinct features of genome evolution in teleosts and mammals.</title>
        <authorList>
            <person name="Kai W."/>
            <person name="Kikuchi K."/>
            <person name="Tohari S."/>
            <person name="Chew A.K."/>
            <person name="Tay A."/>
            <person name="Fujiwara A."/>
            <person name="Hosoya S."/>
            <person name="Suetake H."/>
            <person name="Naruse K."/>
            <person name="Brenner S."/>
            <person name="Suzuki Y."/>
            <person name="Venkatesh B."/>
        </authorList>
    </citation>
    <scope>NUCLEOTIDE SEQUENCE [LARGE SCALE GENOMIC DNA]</scope>
</reference>
<evidence type="ECO:0000313" key="2">
    <source>
        <dbReference type="Proteomes" id="UP000005226"/>
    </source>
</evidence>
<dbReference type="Proteomes" id="UP000005226">
    <property type="component" value="Chromosome 1"/>
</dbReference>
<dbReference type="HOGENOM" id="CLU_604033_0_0_1"/>
<dbReference type="Ensembl" id="ENSTRUT00000045755.3">
    <property type="protein sequence ID" value="ENSTRUP00000045601.3"/>
    <property type="gene ID" value="ENSTRUG00000017790.3"/>
</dbReference>
<dbReference type="GO" id="GO:0016567">
    <property type="term" value="P:protein ubiquitination"/>
    <property type="evidence" value="ECO:0007669"/>
    <property type="project" value="InterPro"/>
</dbReference>
<organism evidence="1 2">
    <name type="scientific">Takifugu rubripes</name>
    <name type="common">Japanese pufferfish</name>
    <name type="synonym">Fugu rubripes</name>
    <dbReference type="NCBI Taxonomy" id="31033"/>
    <lineage>
        <taxon>Eukaryota</taxon>
        <taxon>Metazoa</taxon>
        <taxon>Chordata</taxon>
        <taxon>Craniata</taxon>
        <taxon>Vertebrata</taxon>
        <taxon>Euteleostomi</taxon>
        <taxon>Actinopterygii</taxon>
        <taxon>Neopterygii</taxon>
        <taxon>Teleostei</taxon>
        <taxon>Neoteleostei</taxon>
        <taxon>Acanthomorphata</taxon>
        <taxon>Eupercaria</taxon>
        <taxon>Tetraodontiformes</taxon>
        <taxon>Tetradontoidea</taxon>
        <taxon>Tetraodontidae</taxon>
        <taxon>Takifugu</taxon>
    </lineage>
</organism>
<keyword evidence="2" id="KW-1185">Reference proteome</keyword>
<dbReference type="FunCoup" id="H2V8R2">
    <property type="interactions" value="798"/>
</dbReference>
<dbReference type="InterPro" id="IPR031620">
    <property type="entry name" value="DCAF17"/>
</dbReference>
<dbReference type="PANTHER" id="PTHR14815">
    <property type="entry name" value="DDB1- AND CUL4-ASSOCIATED FACTOR 17"/>
    <property type="match status" value="1"/>
</dbReference>
<dbReference type="STRING" id="31033.ENSTRUP00000045601"/>
<dbReference type="Pfam" id="PF15802">
    <property type="entry name" value="DCAF17"/>
    <property type="match status" value="1"/>
</dbReference>
<dbReference type="InterPro" id="IPR011047">
    <property type="entry name" value="Quinoprotein_ADH-like_sf"/>
</dbReference>
<sequence length="490" mass="55560">MGELKIQVALLNRRSRGMPDVGSILRHNMKVFRNLLFQDNRSFIKVWSRSSKSTIMYESGKIYFENYLNCYSCVHSVPQVLYKLPQRSKLEKFEDALLCQSPLGDVLSNPSDHKPSLLALTANGWLYRLSAETGEELQKVYLSPNIKFRYLGWDVSQETVYIKSVQNKETSLERQAGITQNTVMHLAIFHVFPLQIVGILEINKRVFGNGVTDVVVSQGAIVVSYSNKSVKLYSFEHILQRVCMRLILGKQSSLLEGKTVGDFPFGIPRNIHITDCPPLLFEVLCSNNSVQIGGYPWHFIYTPPQKNHRGTHHVCSLKDCSLAINGVQSMSCNSLESDAMSFHPDDSGRMIHVGPTIINVLKLVSDLNNDMQSRVVKDFSMATHRITVTSSGRTVKRRFHQLDDDPDQETFRMVEYEDELDLLAAVVTDGNEGEGRAHIQLYDNQSGQLLRNVALSESWDEVRHCTNSDFKGFCFVFHICSQYEDSCTSK</sequence>
<dbReference type="PANTHER" id="PTHR14815:SF2">
    <property type="entry name" value="DDB1- AND CUL4-ASSOCIATED FACTOR 17"/>
    <property type="match status" value="1"/>
</dbReference>